<dbReference type="Proteomes" id="UP000035065">
    <property type="component" value="Unassembled WGS sequence"/>
</dbReference>
<keyword evidence="3" id="KW-1185">Reference proteome</keyword>
<dbReference type="eggNOG" id="COG1403">
    <property type="taxonomic scope" value="Bacteria"/>
</dbReference>
<gene>
    <name evidence="2" type="ORF">SCNU_08521</name>
</gene>
<comment type="caution">
    <text evidence="2">The sequence shown here is derived from an EMBL/GenBank/DDBJ whole genome shotgun (WGS) entry which is preliminary data.</text>
</comment>
<feature type="non-terminal residue" evidence="2">
    <location>
        <position position="136"/>
    </location>
</feature>
<accession>F1YII2</accession>
<evidence type="ECO:0000259" key="1">
    <source>
        <dbReference type="Pfam" id="PF02720"/>
    </source>
</evidence>
<evidence type="ECO:0000313" key="2">
    <source>
        <dbReference type="EMBL" id="EGD55290.1"/>
    </source>
</evidence>
<proteinExistence type="predicted"/>
<name>F1YII2_9ACTN</name>
<sequence>MEVIRMGASTALALPDDPAELADLLDAAASKLLDARFSVETEDGLLVLEESLERVHRRLDGVDAALLVEVSDRGAYRKAGYLSVHSYLAQGLRLGDGAASRRRTSAAAIGRFTAMTGETLAPVLPDTAAAVAEGAI</sequence>
<dbReference type="AlphaFoldDB" id="F1YII2"/>
<organism evidence="2 3">
    <name type="scientific">Gordonia neofelifaecis NRRL B-59395</name>
    <dbReference type="NCBI Taxonomy" id="644548"/>
    <lineage>
        <taxon>Bacteria</taxon>
        <taxon>Bacillati</taxon>
        <taxon>Actinomycetota</taxon>
        <taxon>Actinomycetes</taxon>
        <taxon>Mycobacteriales</taxon>
        <taxon>Gordoniaceae</taxon>
        <taxon>Gordonia</taxon>
    </lineage>
</organism>
<dbReference type="EMBL" id="AEUD01000006">
    <property type="protein sequence ID" value="EGD55290.1"/>
    <property type="molecule type" value="Genomic_DNA"/>
</dbReference>
<evidence type="ECO:0000313" key="3">
    <source>
        <dbReference type="Proteomes" id="UP000035065"/>
    </source>
</evidence>
<reference evidence="2 3" key="1">
    <citation type="journal article" date="2011" name="J. Bacteriol.">
        <title>Draft Genome Sequence of Gordonia neofelifaecis NRRL B-59395, a Cholesterol-Degrading Actinomycete.</title>
        <authorList>
            <person name="Ge F."/>
            <person name="Li W."/>
            <person name="Chen G."/>
            <person name="Liu Y."/>
            <person name="Zhang G."/>
            <person name="Yong B."/>
            <person name="Wang Q."/>
            <person name="Wang N."/>
            <person name="Huang Z."/>
            <person name="Li W."/>
            <person name="Wang J."/>
            <person name="Wu C."/>
            <person name="Xie Q."/>
            <person name="Liu G."/>
        </authorList>
    </citation>
    <scope>NUCLEOTIDE SEQUENCE [LARGE SCALE GENOMIC DNA]</scope>
    <source>
        <strain evidence="2 3">NRRL B-59395</strain>
    </source>
</reference>
<dbReference type="STRING" id="644548.SCNU_08521"/>
<dbReference type="Pfam" id="PF02720">
    <property type="entry name" value="DUF222"/>
    <property type="match status" value="1"/>
</dbReference>
<feature type="domain" description="DUF222" evidence="1">
    <location>
        <begin position="50"/>
        <end position="136"/>
    </location>
</feature>
<dbReference type="InterPro" id="IPR003870">
    <property type="entry name" value="DUF222"/>
</dbReference>
<protein>
    <recommendedName>
        <fullName evidence="1">DUF222 domain-containing protein</fullName>
    </recommendedName>
</protein>